<comment type="catalytic activity">
    <reaction evidence="11 12">
        <text>a UDP-3-O-[(3R)-3-hydroxyacyl]-N-acetyl-alpha-D-glucosamine + H2O = a UDP-3-O-[(3R)-3-hydroxyacyl]-alpha-D-glucosamine + acetate</text>
        <dbReference type="Rhea" id="RHEA:67816"/>
        <dbReference type="ChEBI" id="CHEBI:15377"/>
        <dbReference type="ChEBI" id="CHEBI:30089"/>
        <dbReference type="ChEBI" id="CHEBI:137740"/>
        <dbReference type="ChEBI" id="CHEBI:173225"/>
        <dbReference type="EC" id="3.5.1.108"/>
    </reaction>
</comment>
<evidence type="ECO:0000256" key="8">
    <source>
        <dbReference type="ARBA" id="ARBA00022801"/>
    </source>
</evidence>
<dbReference type="InterPro" id="IPR020568">
    <property type="entry name" value="Ribosomal_Su5_D2-typ_SF"/>
</dbReference>
<comment type="similarity">
    <text evidence="12">Belongs to the LpxC family.</text>
</comment>
<gene>
    <name evidence="12" type="primary">lpxC</name>
    <name evidence="13" type="ORF">BAL341_1131</name>
</gene>
<keyword evidence="6 12" id="KW-0441">Lipid A biosynthesis</keyword>
<protein>
    <recommendedName>
        <fullName evidence="4 12">UDP-3-O-acyl-N-acetylglucosamine deacetylase</fullName>
        <shortName evidence="12">UDP-3-O-acyl-GlcNAc deacetylase</shortName>
        <ecNumber evidence="4 12">3.5.1.108</ecNumber>
    </recommendedName>
    <alternativeName>
        <fullName evidence="12">UDP-3-O-[R-3-hydroxymyristoyl]-N-acetylglucosamine deacetylase</fullName>
    </alternativeName>
</protein>
<dbReference type="GO" id="GO:0016020">
    <property type="term" value="C:membrane"/>
    <property type="evidence" value="ECO:0007669"/>
    <property type="project" value="GOC"/>
</dbReference>
<evidence type="ECO:0000256" key="4">
    <source>
        <dbReference type="ARBA" id="ARBA00012745"/>
    </source>
</evidence>
<comment type="function">
    <text evidence="2 12">Catalyzes the hydrolysis of UDP-3-O-myristoyl-N-acetylglucosamine to form UDP-3-O-myristoylglucosamine and acetate, the committed step in lipid A biosynthesis.</text>
</comment>
<evidence type="ECO:0000313" key="13">
    <source>
        <dbReference type="EMBL" id="VHO02959.1"/>
    </source>
</evidence>
<comment type="cofactor">
    <cofactor evidence="1 12">
        <name>Zn(2+)</name>
        <dbReference type="ChEBI" id="CHEBI:29105"/>
    </cofactor>
</comment>
<keyword evidence="5 12" id="KW-0444">Lipid biosynthesis</keyword>
<dbReference type="PANTHER" id="PTHR33694:SF1">
    <property type="entry name" value="UDP-3-O-ACYL-N-ACETYLGLUCOSAMINE DEACETYLASE 1, MITOCHONDRIAL-RELATED"/>
    <property type="match status" value="1"/>
</dbReference>
<dbReference type="InterPro" id="IPR015870">
    <property type="entry name" value="UDP-acyl_N-AcGlcN_deAcase_N"/>
</dbReference>
<keyword evidence="9 12" id="KW-0862">Zinc</keyword>
<dbReference type="PANTHER" id="PTHR33694">
    <property type="entry name" value="UDP-3-O-ACYL-N-ACETYLGLUCOSAMINE DEACETYLASE 1, MITOCHONDRIAL-RELATED"/>
    <property type="match status" value="1"/>
</dbReference>
<dbReference type="NCBIfam" id="TIGR00325">
    <property type="entry name" value="lpxC"/>
    <property type="match status" value="1"/>
</dbReference>
<evidence type="ECO:0000256" key="6">
    <source>
        <dbReference type="ARBA" id="ARBA00022556"/>
    </source>
</evidence>
<dbReference type="Gene3D" id="3.30.230.20">
    <property type="entry name" value="lpxc deacetylase, domain 1"/>
    <property type="match status" value="1"/>
</dbReference>
<keyword evidence="10 12" id="KW-0443">Lipid metabolism</keyword>
<proteinExistence type="inferred from homology"/>
<feature type="binding site" evidence="12">
    <location>
        <position position="265"/>
    </location>
    <ligand>
        <name>Zn(2+)</name>
        <dbReference type="ChEBI" id="CHEBI:29105"/>
    </ligand>
</feature>
<dbReference type="GO" id="GO:0046872">
    <property type="term" value="F:metal ion binding"/>
    <property type="evidence" value="ECO:0007669"/>
    <property type="project" value="UniProtKB-KW"/>
</dbReference>
<dbReference type="EC" id="3.5.1.108" evidence="4 12"/>
<evidence type="ECO:0000256" key="12">
    <source>
        <dbReference type="HAMAP-Rule" id="MF_00388"/>
    </source>
</evidence>
<evidence type="ECO:0000256" key="9">
    <source>
        <dbReference type="ARBA" id="ARBA00022833"/>
    </source>
</evidence>
<evidence type="ECO:0000256" key="11">
    <source>
        <dbReference type="ARBA" id="ARBA00024535"/>
    </source>
</evidence>
<keyword evidence="7 12" id="KW-0479">Metal-binding</keyword>
<dbReference type="AlphaFoldDB" id="A0A486XLG8"/>
<dbReference type="Pfam" id="PF03331">
    <property type="entry name" value="LpxC"/>
    <property type="match status" value="1"/>
</dbReference>
<evidence type="ECO:0000256" key="3">
    <source>
        <dbReference type="ARBA" id="ARBA00005002"/>
    </source>
</evidence>
<feature type="binding site" evidence="12">
    <location>
        <position position="269"/>
    </location>
    <ligand>
        <name>Zn(2+)</name>
        <dbReference type="ChEBI" id="CHEBI:29105"/>
    </ligand>
</feature>
<dbReference type="SUPFAM" id="SSF54211">
    <property type="entry name" value="Ribosomal protein S5 domain 2-like"/>
    <property type="match status" value="2"/>
</dbReference>
<evidence type="ECO:0000256" key="2">
    <source>
        <dbReference type="ARBA" id="ARBA00002923"/>
    </source>
</evidence>
<dbReference type="UniPathway" id="UPA00359">
    <property type="reaction ID" value="UER00478"/>
</dbReference>
<dbReference type="Gene3D" id="3.30.1700.10">
    <property type="entry name" value="lpxc deacetylase, domain 2"/>
    <property type="match status" value="1"/>
</dbReference>
<organism evidence="13">
    <name type="scientific">Rheinheimera sp. BAL341</name>
    <dbReference type="NCBI Taxonomy" id="1708203"/>
    <lineage>
        <taxon>Bacteria</taxon>
        <taxon>Pseudomonadati</taxon>
        <taxon>Pseudomonadota</taxon>
        <taxon>Gammaproteobacteria</taxon>
        <taxon>Chromatiales</taxon>
        <taxon>Chromatiaceae</taxon>
        <taxon>Rheinheimera</taxon>
    </lineage>
</organism>
<dbReference type="GO" id="GO:0009245">
    <property type="term" value="P:lipid A biosynthetic process"/>
    <property type="evidence" value="ECO:0007669"/>
    <property type="project" value="UniProtKB-UniRule"/>
</dbReference>
<dbReference type="HAMAP" id="MF_00388">
    <property type="entry name" value="LpxC"/>
    <property type="match status" value="1"/>
</dbReference>
<evidence type="ECO:0000256" key="1">
    <source>
        <dbReference type="ARBA" id="ARBA00001947"/>
    </source>
</evidence>
<name>A0A486XLG8_9GAMM</name>
<comment type="pathway">
    <text evidence="3 12">Glycolipid biosynthesis; lipid IV(A) biosynthesis; lipid IV(A) from (3R)-3-hydroxytetradecanoyl-[acyl-carrier-protein] and UDP-N-acetyl-alpha-D-glucosamine: step 2/6.</text>
</comment>
<dbReference type="InterPro" id="IPR004463">
    <property type="entry name" value="UDP-acyl_GlcNac_deAcase"/>
</dbReference>
<dbReference type="InterPro" id="IPR011334">
    <property type="entry name" value="UDP-acyl_GlcNac_deAcase_C"/>
</dbReference>
<accession>A0A486XLG8</accession>
<dbReference type="EMBL" id="CAAJGR010000078">
    <property type="protein sequence ID" value="VHO02959.1"/>
    <property type="molecule type" value="Genomic_DNA"/>
</dbReference>
<evidence type="ECO:0000256" key="10">
    <source>
        <dbReference type="ARBA" id="ARBA00023098"/>
    </source>
</evidence>
<evidence type="ECO:0000256" key="5">
    <source>
        <dbReference type="ARBA" id="ARBA00022516"/>
    </source>
</evidence>
<feature type="binding site" evidence="12">
    <location>
        <position position="106"/>
    </location>
    <ligand>
        <name>Zn(2+)</name>
        <dbReference type="ChEBI" id="CHEBI:29105"/>
    </ligand>
</feature>
<dbReference type="GO" id="GO:0103117">
    <property type="term" value="F:UDP-3-O-acyl-N-acetylglucosamine deacetylase activity"/>
    <property type="evidence" value="ECO:0007669"/>
    <property type="project" value="UniProtKB-UniRule"/>
</dbReference>
<feature type="active site" description="Proton donor" evidence="12">
    <location>
        <position position="292"/>
    </location>
</feature>
<evidence type="ECO:0000256" key="7">
    <source>
        <dbReference type="ARBA" id="ARBA00022723"/>
    </source>
</evidence>
<keyword evidence="8 12" id="KW-0378">Hydrolase</keyword>
<reference evidence="13" key="1">
    <citation type="submission" date="2019-04" db="EMBL/GenBank/DDBJ databases">
        <authorList>
            <person name="Brambilla D."/>
        </authorList>
    </citation>
    <scope>NUCLEOTIDE SEQUENCE</scope>
    <source>
        <strain evidence="13">BAL1</strain>
    </source>
</reference>
<sequence>MKFGIIATLCYASPPFCDCLIFEQEEIMIKQRTIDKTVSSIGVGLHKGEKVTLTLRPAPDNTGIVFRRVDLNPVVDFKVAPELVGDTVMCTCLINDNGVRLSTTEHLMAAIAGLGIDNLVVEVDSAEIPIMDGSANPFVYLLLEAGVAEQRQAKKFIRIKKAVRVEDGDKWAEFTPHHGFKIDFAIEFNHPVIAETTQHMLMDFSAAGFIKDISRARTFGFLHEVEYLRANNLALGGSFDNAVVLDEYRVLNQDGLRYEDEFIKHKILDAIGDLYMAGYSILGEFKAFKTGHALNNQLLCAVLANQENWEFVTFEDKAQMPISYLAPQLA</sequence>